<name>A0AAN4ZFY4_9BILA</name>
<keyword evidence="2" id="KW-1185">Reference proteome</keyword>
<gene>
    <name evidence="1" type="ORF">PMAYCL1PPCAC_08008</name>
</gene>
<dbReference type="Proteomes" id="UP001328107">
    <property type="component" value="Unassembled WGS sequence"/>
</dbReference>
<accession>A0AAN4ZFY4</accession>
<dbReference type="EMBL" id="BTRK01000002">
    <property type="protein sequence ID" value="GMR37813.1"/>
    <property type="molecule type" value="Genomic_DNA"/>
</dbReference>
<evidence type="ECO:0000313" key="2">
    <source>
        <dbReference type="Proteomes" id="UP001328107"/>
    </source>
</evidence>
<comment type="caution">
    <text evidence="1">The sequence shown here is derived from an EMBL/GenBank/DDBJ whole genome shotgun (WGS) entry which is preliminary data.</text>
</comment>
<sequence length="137" mass="15262">MLMAAEIRRMTSDPREKGAIECFVVQRSEEQQQLPVVLEHEVRFVALIVVQSFCEAHTNPVSVPFLNALRGVVKLTCCLAPSSARTSAMLIGFCNFHALLVSQLRLSLIFRISPKVHLKLNVLALSSNEMHLKSGFT</sequence>
<proteinExistence type="predicted"/>
<protein>
    <submittedName>
        <fullName evidence="1">Uncharacterized protein</fullName>
    </submittedName>
</protein>
<organism evidence="1 2">
    <name type="scientific">Pristionchus mayeri</name>
    <dbReference type="NCBI Taxonomy" id="1317129"/>
    <lineage>
        <taxon>Eukaryota</taxon>
        <taxon>Metazoa</taxon>
        <taxon>Ecdysozoa</taxon>
        <taxon>Nematoda</taxon>
        <taxon>Chromadorea</taxon>
        <taxon>Rhabditida</taxon>
        <taxon>Rhabditina</taxon>
        <taxon>Diplogasteromorpha</taxon>
        <taxon>Diplogasteroidea</taxon>
        <taxon>Neodiplogasteridae</taxon>
        <taxon>Pristionchus</taxon>
    </lineage>
</organism>
<dbReference type="AlphaFoldDB" id="A0AAN4ZFY4"/>
<evidence type="ECO:0000313" key="1">
    <source>
        <dbReference type="EMBL" id="GMR37813.1"/>
    </source>
</evidence>
<reference evidence="2" key="1">
    <citation type="submission" date="2022-10" db="EMBL/GenBank/DDBJ databases">
        <title>Genome assembly of Pristionchus species.</title>
        <authorList>
            <person name="Yoshida K."/>
            <person name="Sommer R.J."/>
        </authorList>
    </citation>
    <scope>NUCLEOTIDE SEQUENCE [LARGE SCALE GENOMIC DNA]</scope>
    <source>
        <strain evidence="2">RS5460</strain>
    </source>
</reference>